<dbReference type="InterPro" id="IPR036388">
    <property type="entry name" value="WH-like_DNA-bd_sf"/>
</dbReference>
<dbReference type="CDD" id="cd06171">
    <property type="entry name" value="Sigma70_r4"/>
    <property type="match status" value="1"/>
</dbReference>
<evidence type="ECO:0000313" key="8">
    <source>
        <dbReference type="EMBL" id="KEO73402.1"/>
    </source>
</evidence>
<reference evidence="8 9" key="1">
    <citation type="submission" date="2014-04" db="EMBL/GenBank/DDBJ databases">
        <title>Characterization and application of a salt tolerant electro-active bacterium.</title>
        <authorList>
            <person name="Yang L."/>
            <person name="Wei S."/>
            <person name="Tay Q.X.M."/>
        </authorList>
    </citation>
    <scope>NUCLEOTIDE SEQUENCE [LARGE SCALE GENOMIC DNA]</scope>
    <source>
        <strain evidence="8 9">LY1</strain>
    </source>
</reference>
<evidence type="ECO:0000313" key="9">
    <source>
        <dbReference type="Proteomes" id="UP000027821"/>
    </source>
</evidence>
<dbReference type="Gene3D" id="1.10.1740.10">
    <property type="match status" value="1"/>
</dbReference>
<evidence type="ECO:0000256" key="2">
    <source>
        <dbReference type="ARBA" id="ARBA00023015"/>
    </source>
</evidence>
<dbReference type="NCBIfam" id="TIGR02937">
    <property type="entry name" value="sigma70-ECF"/>
    <property type="match status" value="1"/>
</dbReference>
<organism evidence="8 9">
    <name type="scientific">Anditalea andensis</name>
    <dbReference type="NCBI Taxonomy" id="1048983"/>
    <lineage>
        <taxon>Bacteria</taxon>
        <taxon>Pseudomonadati</taxon>
        <taxon>Bacteroidota</taxon>
        <taxon>Cytophagia</taxon>
        <taxon>Cytophagales</taxon>
        <taxon>Cytophagaceae</taxon>
        <taxon>Anditalea</taxon>
    </lineage>
</organism>
<dbReference type="STRING" id="1048983.EL17_13765"/>
<keyword evidence="4" id="KW-0238">DNA-binding</keyword>
<dbReference type="OrthoDB" id="795989at2"/>
<keyword evidence="2" id="KW-0805">Transcription regulation</keyword>
<comment type="similarity">
    <text evidence="1">Belongs to the sigma-70 factor family. ECF subfamily.</text>
</comment>
<dbReference type="InterPro" id="IPR013325">
    <property type="entry name" value="RNA_pol_sigma_r2"/>
</dbReference>
<dbReference type="AlphaFoldDB" id="A0A074LHX8"/>
<keyword evidence="9" id="KW-1185">Reference proteome</keyword>
<dbReference type="InterPro" id="IPR039425">
    <property type="entry name" value="RNA_pol_sigma-70-like"/>
</dbReference>
<evidence type="ECO:0000256" key="4">
    <source>
        <dbReference type="ARBA" id="ARBA00023125"/>
    </source>
</evidence>
<dbReference type="PANTHER" id="PTHR43133:SF8">
    <property type="entry name" value="RNA POLYMERASE SIGMA FACTOR HI_1459-RELATED"/>
    <property type="match status" value="1"/>
</dbReference>
<dbReference type="GO" id="GO:0006352">
    <property type="term" value="P:DNA-templated transcription initiation"/>
    <property type="evidence" value="ECO:0007669"/>
    <property type="project" value="InterPro"/>
</dbReference>
<dbReference type="SUPFAM" id="SSF88946">
    <property type="entry name" value="Sigma2 domain of RNA polymerase sigma factors"/>
    <property type="match status" value="1"/>
</dbReference>
<evidence type="ECO:0000259" key="6">
    <source>
        <dbReference type="Pfam" id="PF04542"/>
    </source>
</evidence>
<dbReference type="RefSeq" id="WP_035075380.1">
    <property type="nucleotide sequence ID" value="NZ_JMIH01000022.1"/>
</dbReference>
<dbReference type="InterPro" id="IPR013249">
    <property type="entry name" value="RNA_pol_sigma70_r4_t2"/>
</dbReference>
<dbReference type="Proteomes" id="UP000027821">
    <property type="component" value="Unassembled WGS sequence"/>
</dbReference>
<dbReference type="InterPro" id="IPR013324">
    <property type="entry name" value="RNA_pol_sigma_r3/r4-like"/>
</dbReference>
<dbReference type="Pfam" id="PF04542">
    <property type="entry name" value="Sigma70_r2"/>
    <property type="match status" value="1"/>
</dbReference>
<evidence type="ECO:0000256" key="3">
    <source>
        <dbReference type="ARBA" id="ARBA00023082"/>
    </source>
</evidence>
<dbReference type="Gene3D" id="1.10.10.10">
    <property type="entry name" value="Winged helix-like DNA-binding domain superfamily/Winged helix DNA-binding domain"/>
    <property type="match status" value="1"/>
</dbReference>
<gene>
    <name evidence="8" type="ORF">EL17_13765</name>
</gene>
<feature type="domain" description="RNA polymerase sigma-70 region 2" evidence="6">
    <location>
        <begin position="14"/>
        <end position="74"/>
    </location>
</feature>
<protein>
    <submittedName>
        <fullName evidence="8">RNA polymerase sigma factor</fullName>
    </submittedName>
</protein>
<dbReference type="SUPFAM" id="SSF88659">
    <property type="entry name" value="Sigma3 and sigma4 domains of RNA polymerase sigma factors"/>
    <property type="match status" value="1"/>
</dbReference>
<name>A0A074LHX8_9BACT</name>
<dbReference type="GO" id="GO:0003677">
    <property type="term" value="F:DNA binding"/>
    <property type="evidence" value="ECO:0007669"/>
    <property type="project" value="UniProtKB-KW"/>
</dbReference>
<dbReference type="EMBL" id="JMIH01000022">
    <property type="protein sequence ID" value="KEO73402.1"/>
    <property type="molecule type" value="Genomic_DNA"/>
</dbReference>
<feature type="domain" description="RNA polymerase sigma factor 70 region 4 type 2" evidence="7">
    <location>
        <begin position="103"/>
        <end position="150"/>
    </location>
</feature>
<dbReference type="GO" id="GO:0016987">
    <property type="term" value="F:sigma factor activity"/>
    <property type="evidence" value="ECO:0007669"/>
    <property type="project" value="UniProtKB-KW"/>
</dbReference>
<evidence type="ECO:0000256" key="5">
    <source>
        <dbReference type="ARBA" id="ARBA00023163"/>
    </source>
</evidence>
<dbReference type="PANTHER" id="PTHR43133">
    <property type="entry name" value="RNA POLYMERASE ECF-TYPE SIGMA FACTO"/>
    <property type="match status" value="1"/>
</dbReference>
<sequence length="165" mass="19771">MKTFFEAHIWPLKSKLYRMAFLWLKDRDEANDAVQEVMEKAWIRRVELQKMNNHVGWLVRALKNQSMQHFRSGKKIEPMGGQDFAEPEMEESDSGEAYRRVFSFLEQLPEKQKEVFVLREVEGLTYEEIAEYLEISMDQVKVNIFRARKILREYLLNQVTHGRKN</sequence>
<evidence type="ECO:0000256" key="1">
    <source>
        <dbReference type="ARBA" id="ARBA00010641"/>
    </source>
</evidence>
<accession>A0A074LHX8</accession>
<dbReference type="InterPro" id="IPR014284">
    <property type="entry name" value="RNA_pol_sigma-70_dom"/>
</dbReference>
<dbReference type="Pfam" id="PF08281">
    <property type="entry name" value="Sigma70_r4_2"/>
    <property type="match status" value="1"/>
</dbReference>
<evidence type="ECO:0000259" key="7">
    <source>
        <dbReference type="Pfam" id="PF08281"/>
    </source>
</evidence>
<dbReference type="InterPro" id="IPR007627">
    <property type="entry name" value="RNA_pol_sigma70_r2"/>
</dbReference>
<comment type="caution">
    <text evidence="8">The sequence shown here is derived from an EMBL/GenBank/DDBJ whole genome shotgun (WGS) entry which is preliminary data.</text>
</comment>
<keyword evidence="5" id="KW-0804">Transcription</keyword>
<proteinExistence type="inferred from homology"/>
<keyword evidence="3" id="KW-0731">Sigma factor</keyword>
<dbReference type="eggNOG" id="COG1595">
    <property type="taxonomic scope" value="Bacteria"/>
</dbReference>